<proteinExistence type="predicted"/>
<name>A0A0F9DEE1_9ZZZZ</name>
<dbReference type="EMBL" id="LAZR01032011">
    <property type="protein sequence ID" value="KKL52096.1"/>
    <property type="molecule type" value="Genomic_DNA"/>
</dbReference>
<evidence type="ECO:0000313" key="1">
    <source>
        <dbReference type="EMBL" id="KKL52096.1"/>
    </source>
</evidence>
<protein>
    <submittedName>
        <fullName evidence="1">Uncharacterized protein</fullName>
    </submittedName>
</protein>
<reference evidence="1" key="1">
    <citation type="journal article" date="2015" name="Nature">
        <title>Complex archaea that bridge the gap between prokaryotes and eukaryotes.</title>
        <authorList>
            <person name="Spang A."/>
            <person name="Saw J.H."/>
            <person name="Jorgensen S.L."/>
            <person name="Zaremba-Niedzwiedzka K."/>
            <person name="Martijn J."/>
            <person name="Lind A.E."/>
            <person name="van Eijk R."/>
            <person name="Schleper C."/>
            <person name="Guy L."/>
            <person name="Ettema T.J."/>
        </authorList>
    </citation>
    <scope>NUCLEOTIDE SEQUENCE</scope>
</reference>
<gene>
    <name evidence="1" type="ORF">LCGC14_2288890</name>
</gene>
<comment type="caution">
    <text evidence="1">The sequence shown here is derived from an EMBL/GenBank/DDBJ whole genome shotgun (WGS) entry which is preliminary data.</text>
</comment>
<dbReference type="AlphaFoldDB" id="A0A0F9DEE1"/>
<sequence>MSDYLQAQVCVNCGGLVPKRQSSQSVTCMRVPWWRRVLPPGEVASALETAVASLEVL</sequence>
<accession>A0A0F9DEE1</accession>
<organism evidence="1">
    <name type="scientific">marine sediment metagenome</name>
    <dbReference type="NCBI Taxonomy" id="412755"/>
    <lineage>
        <taxon>unclassified sequences</taxon>
        <taxon>metagenomes</taxon>
        <taxon>ecological metagenomes</taxon>
    </lineage>
</organism>